<dbReference type="GO" id="GO:0071555">
    <property type="term" value="P:cell wall organization"/>
    <property type="evidence" value="ECO:0007669"/>
    <property type="project" value="TreeGrafter"/>
</dbReference>
<comment type="catalytic activity">
    <reaction evidence="6">
        <text>Preferential cleavage: (Ac)2-L-Lys-D-Ala-|-D-Ala. Also transpeptidation of peptidyl-alanyl moieties that are N-acyl substituents of D-alanine.</text>
        <dbReference type="EC" id="3.4.16.4"/>
    </reaction>
</comment>
<dbReference type="InterPro" id="IPR012338">
    <property type="entry name" value="Beta-lactam/transpept-like"/>
</dbReference>
<proteinExistence type="inferred from homology"/>
<dbReference type="Gene3D" id="3.40.710.10">
    <property type="entry name" value="DD-peptidase/beta-lactamase superfamily"/>
    <property type="match status" value="1"/>
</dbReference>
<dbReference type="SUPFAM" id="SSF56601">
    <property type="entry name" value="beta-lactamase/transpeptidase-like"/>
    <property type="match status" value="1"/>
</dbReference>
<accession>A0A0A5GBS7</accession>
<dbReference type="PROSITE" id="PS51257">
    <property type="entry name" value="PROKAR_LIPOPROTEIN"/>
    <property type="match status" value="1"/>
</dbReference>
<dbReference type="eggNOG" id="COG0768">
    <property type="taxonomic scope" value="Bacteria"/>
</dbReference>
<dbReference type="InterPro" id="IPR001460">
    <property type="entry name" value="PCN-bd_Tpept"/>
</dbReference>
<protein>
    <recommendedName>
        <fullName evidence="4">serine-type D-Ala-D-Ala carboxypeptidase</fullName>
        <ecNumber evidence="4">3.4.16.4</ecNumber>
    </recommendedName>
</protein>
<dbReference type="InterPro" id="IPR036138">
    <property type="entry name" value="PBP_dimer_sf"/>
</dbReference>
<reference evidence="10 11" key="1">
    <citation type="submission" date="2013-08" db="EMBL/GenBank/DDBJ databases">
        <authorList>
            <person name="Huang J."/>
            <person name="Wang G."/>
        </authorList>
    </citation>
    <scope>NUCLEOTIDE SEQUENCE [LARGE SCALE GENOMIC DNA]</scope>
    <source>
        <strain evidence="10 11">JSM 076056</strain>
    </source>
</reference>
<dbReference type="InterPro" id="IPR005311">
    <property type="entry name" value="PBP_dimer"/>
</dbReference>
<dbReference type="Pfam" id="PF00905">
    <property type="entry name" value="Transpeptidase"/>
    <property type="match status" value="1"/>
</dbReference>
<dbReference type="Gene3D" id="3.90.1310.10">
    <property type="entry name" value="Penicillin-binding protein 2a (Domain 2)"/>
    <property type="match status" value="1"/>
</dbReference>
<dbReference type="UniPathway" id="UPA00219"/>
<dbReference type="InterPro" id="IPR032710">
    <property type="entry name" value="NTF2-like_dom_sf"/>
</dbReference>
<dbReference type="Proteomes" id="UP000030528">
    <property type="component" value="Unassembled WGS sequence"/>
</dbReference>
<dbReference type="Gene3D" id="3.10.450.100">
    <property type="entry name" value="NTF2-like, domain 1"/>
    <property type="match status" value="1"/>
</dbReference>
<dbReference type="AlphaFoldDB" id="A0A0A5GBS7"/>
<comment type="similarity">
    <text evidence="3">Belongs to the transpeptidase family.</text>
</comment>
<evidence type="ECO:0000313" key="10">
    <source>
        <dbReference type="EMBL" id="KGX88658.1"/>
    </source>
</evidence>
<evidence type="ECO:0000259" key="9">
    <source>
        <dbReference type="Pfam" id="PF05223"/>
    </source>
</evidence>
<dbReference type="InterPro" id="IPR050515">
    <property type="entry name" value="Beta-lactam/transpept"/>
</dbReference>
<keyword evidence="11" id="KW-1185">Reference proteome</keyword>
<evidence type="ECO:0000256" key="2">
    <source>
        <dbReference type="ARBA" id="ARBA00004752"/>
    </source>
</evidence>
<dbReference type="PANTHER" id="PTHR30627">
    <property type="entry name" value="PEPTIDOGLYCAN D,D-TRANSPEPTIDASE"/>
    <property type="match status" value="1"/>
</dbReference>
<dbReference type="SUPFAM" id="SSF54427">
    <property type="entry name" value="NTF2-like"/>
    <property type="match status" value="1"/>
</dbReference>
<evidence type="ECO:0000256" key="3">
    <source>
        <dbReference type="ARBA" id="ARBA00007171"/>
    </source>
</evidence>
<feature type="domain" description="NTF2-like N-terminal transpeptidase" evidence="9">
    <location>
        <begin position="33"/>
        <end position="155"/>
    </location>
</feature>
<dbReference type="PANTHER" id="PTHR30627:SF25">
    <property type="entry name" value="PENICILLIN-BINDING PROTEIN 3"/>
    <property type="match status" value="1"/>
</dbReference>
<dbReference type="Pfam" id="PF03717">
    <property type="entry name" value="PBP_dimer"/>
    <property type="match status" value="1"/>
</dbReference>
<evidence type="ECO:0000256" key="1">
    <source>
        <dbReference type="ARBA" id="ARBA00004370"/>
    </source>
</evidence>
<dbReference type="EC" id="3.4.16.4" evidence="4"/>
<evidence type="ECO:0000256" key="4">
    <source>
        <dbReference type="ARBA" id="ARBA00012448"/>
    </source>
</evidence>
<dbReference type="GO" id="GO:0046677">
    <property type="term" value="P:response to antibiotic"/>
    <property type="evidence" value="ECO:0007669"/>
    <property type="project" value="InterPro"/>
</dbReference>
<feature type="domain" description="Penicillin-binding protein transpeptidase" evidence="7">
    <location>
        <begin position="368"/>
        <end position="667"/>
    </location>
</feature>
<dbReference type="Pfam" id="PF05223">
    <property type="entry name" value="MecA_N"/>
    <property type="match status" value="1"/>
</dbReference>
<evidence type="ECO:0000259" key="7">
    <source>
        <dbReference type="Pfam" id="PF00905"/>
    </source>
</evidence>
<comment type="subcellular location">
    <subcellularLocation>
        <location evidence="1">Membrane</location>
    </subcellularLocation>
</comment>
<comment type="caution">
    <text evidence="10">The sequence shown here is derived from an EMBL/GenBank/DDBJ whole genome shotgun (WGS) entry which is preliminary data.</text>
</comment>
<dbReference type="GO" id="GO:0008658">
    <property type="term" value="F:penicillin binding"/>
    <property type="evidence" value="ECO:0007669"/>
    <property type="project" value="InterPro"/>
</dbReference>
<dbReference type="EMBL" id="AVPE01000026">
    <property type="protein sequence ID" value="KGX88658.1"/>
    <property type="molecule type" value="Genomic_DNA"/>
</dbReference>
<dbReference type="GO" id="GO:0009002">
    <property type="term" value="F:serine-type D-Ala-D-Ala carboxypeptidase activity"/>
    <property type="evidence" value="ECO:0007669"/>
    <property type="project" value="UniProtKB-EC"/>
</dbReference>
<dbReference type="GO" id="GO:0071972">
    <property type="term" value="F:peptidoglycan L,D-transpeptidase activity"/>
    <property type="evidence" value="ECO:0007669"/>
    <property type="project" value="TreeGrafter"/>
</dbReference>
<name>A0A0A5GBS7_9BACI</name>
<organism evidence="10 11">
    <name type="scientific">Pontibacillus halophilus JSM 076056 = DSM 19796</name>
    <dbReference type="NCBI Taxonomy" id="1385510"/>
    <lineage>
        <taxon>Bacteria</taxon>
        <taxon>Bacillati</taxon>
        <taxon>Bacillota</taxon>
        <taxon>Bacilli</taxon>
        <taxon>Bacillales</taxon>
        <taxon>Bacillaceae</taxon>
        <taxon>Pontibacillus</taxon>
    </lineage>
</organism>
<feature type="domain" description="Penicillin-binding protein dimerisation" evidence="8">
    <location>
        <begin position="164"/>
        <end position="326"/>
    </location>
</feature>
<keyword evidence="5" id="KW-0472">Membrane</keyword>
<evidence type="ECO:0000313" key="11">
    <source>
        <dbReference type="Proteomes" id="UP000030528"/>
    </source>
</evidence>
<dbReference type="GO" id="GO:0005886">
    <property type="term" value="C:plasma membrane"/>
    <property type="evidence" value="ECO:0007669"/>
    <property type="project" value="TreeGrafter"/>
</dbReference>
<dbReference type="Gene3D" id="3.30.1390.30">
    <property type="entry name" value="Penicillin-binding protein 2a, domain 3"/>
    <property type="match status" value="1"/>
</dbReference>
<evidence type="ECO:0000256" key="6">
    <source>
        <dbReference type="ARBA" id="ARBA00034000"/>
    </source>
</evidence>
<dbReference type="InterPro" id="IPR007887">
    <property type="entry name" value="MecA_N"/>
</dbReference>
<dbReference type="STRING" id="1385510.GCA_000425205_03667"/>
<dbReference type="SUPFAM" id="SSF56519">
    <property type="entry name" value="Penicillin binding protein dimerisation domain"/>
    <property type="match status" value="1"/>
</dbReference>
<evidence type="ECO:0000256" key="5">
    <source>
        <dbReference type="ARBA" id="ARBA00023136"/>
    </source>
</evidence>
<sequence>MVTTKGVESMKALKPIVFVLVFVVLAACTEKPKPEDTFTSYMKAWESGEYKEMYALLHESAKEGVTEEAFVELYQTSYNEIEVQNLAVTYELPEEEQEYKKEDTPSFDYNVTMESVGGEIDFTHSAQLLYEEGEEENRWAMSWSPSMLFSEMEAGDTVAVETMAPERGGIYDANGNGLAVKGPVQEVGIVPGVMENEEELKNQLAGILGLTVDVIDKKLNQSWVKDDLFVPLAMVADNDQERLDALLSDELPRGIQVNSGQEARVYPLGEAAAHLTGYVGDITAEELEKREGEGYSSTDRIGKSGLELLYEEQLRGIPGAKVYVSKEAEEAEDIVLAEKAVQNGEDVNVTISSDVQQTLYEEMKDTSGSATAVNPTTGEVKGLISAPTYDPNELSLGLGSDGPTINKFTKTYSPGSTFKPITSAIGIEAGTLQPSEALTINGETYSADAGYSVTRVPSAASDTQVDLRDALVRSDNIYFAREIVEIGAEDFLQSAKQFGFHEEIPFSYGIEASQIANGETIGSESLLAATGYGQGEVQISSLHLAMTYTPFVTGGTLLKPTLLVEEETSRAWHEDVMSQETATLVTERLKAVVQDAEGTAYKPIVEGVNLAGKTGSAELKQAGEEDGQEHGWFIAWNTDTNNLLVSMMVEDAQEGSHDVVPKVKNVFQKLR</sequence>
<gene>
    <name evidence="10" type="ORF">N781_09675</name>
</gene>
<dbReference type="GO" id="GO:0009252">
    <property type="term" value="P:peptidoglycan biosynthetic process"/>
    <property type="evidence" value="ECO:0007669"/>
    <property type="project" value="UniProtKB-UniPathway"/>
</dbReference>
<comment type="pathway">
    <text evidence="2">Cell wall biogenesis; peptidoglycan biosynthesis.</text>
</comment>
<evidence type="ECO:0000259" key="8">
    <source>
        <dbReference type="Pfam" id="PF03717"/>
    </source>
</evidence>